<reference evidence="1 2" key="1">
    <citation type="journal article" date="2022" name="Allergy">
        <title>Genome assembly and annotation of Periplaneta americana reveal a comprehensive cockroach allergen profile.</title>
        <authorList>
            <person name="Wang L."/>
            <person name="Xiong Q."/>
            <person name="Saelim N."/>
            <person name="Wang L."/>
            <person name="Nong W."/>
            <person name="Wan A.T."/>
            <person name="Shi M."/>
            <person name="Liu X."/>
            <person name="Cao Q."/>
            <person name="Hui J.H.L."/>
            <person name="Sookrung N."/>
            <person name="Leung T.F."/>
            <person name="Tungtrongchitr A."/>
            <person name="Tsui S.K.W."/>
        </authorList>
    </citation>
    <scope>NUCLEOTIDE SEQUENCE [LARGE SCALE GENOMIC DNA]</scope>
    <source>
        <strain evidence="1">PWHHKU_190912</strain>
    </source>
</reference>
<organism evidence="1 2">
    <name type="scientific">Periplaneta americana</name>
    <name type="common">American cockroach</name>
    <name type="synonym">Blatta americana</name>
    <dbReference type="NCBI Taxonomy" id="6978"/>
    <lineage>
        <taxon>Eukaryota</taxon>
        <taxon>Metazoa</taxon>
        <taxon>Ecdysozoa</taxon>
        <taxon>Arthropoda</taxon>
        <taxon>Hexapoda</taxon>
        <taxon>Insecta</taxon>
        <taxon>Pterygota</taxon>
        <taxon>Neoptera</taxon>
        <taxon>Polyneoptera</taxon>
        <taxon>Dictyoptera</taxon>
        <taxon>Blattodea</taxon>
        <taxon>Blattoidea</taxon>
        <taxon>Blattidae</taxon>
        <taxon>Blattinae</taxon>
        <taxon>Periplaneta</taxon>
    </lineage>
</organism>
<comment type="caution">
    <text evidence="1">The sequence shown here is derived from an EMBL/GenBank/DDBJ whole genome shotgun (WGS) entry which is preliminary data.</text>
</comment>
<protein>
    <submittedName>
        <fullName evidence="1">Uncharacterized protein</fullName>
    </submittedName>
</protein>
<dbReference type="EMBL" id="JAJSOF020000015">
    <property type="protein sequence ID" value="KAJ4442018.1"/>
    <property type="molecule type" value="Genomic_DNA"/>
</dbReference>
<accession>A0ABQ8T6A7</accession>
<keyword evidence="2" id="KW-1185">Reference proteome</keyword>
<proteinExistence type="predicted"/>
<sequence length="166" mass="18643">MSPGSSTDSYPAFAHIGLRENPGKNLNQTDMILPPFEIGIRISSFVVPSEIHLPFSEKHNVYIIVGENGSSTNYSWCMLEYSRCRLAACFNSNWTSWSSSVVLLKVARTVSGQRIHLLSRKETPSVTEETVDRLHGSFMRSPQKLVRRASQHLLHMATPFTGSVQY</sequence>
<name>A0ABQ8T6A7_PERAM</name>
<gene>
    <name evidence="1" type="ORF">ANN_11882</name>
</gene>
<dbReference type="Proteomes" id="UP001148838">
    <property type="component" value="Unassembled WGS sequence"/>
</dbReference>
<evidence type="ECO:0000313" key="2">
    <source>
        <dbReference type="Proteomes" id="UP001148838"/>
    </source>
</evidence>
<evidence type="ECO:0000313" key="1">
    <source>
        <dbReference type="EMBL" id="KAJ4442018.1"/>
    </source>
</evidence>